<feature type="domain" description="Luciferase-like" evidence="6">
    <location>
        <begin position="38"/>
        <end position="385"/>
    </location>
</feature>
<comment type="similarity">
    <text evidence="5">Belongs to the NtaA/SnaA/DszA monooxygenase family.</text>
</comment>
<organism evidence="7 8">
    <name type="scientific">Leifsonia virtsii</name>
    <dbReference type="NCBI Taxonomy" id="3035915"/>
    <lineage>
        <taxon>Bacteria</taxon>
        <taxon>Bacillati</taxon>
        <taxon>Actinomycetota</taxon>
        <taxon>Actinomycetes</taxon>
        <taxon>Micrococcales</taxon>
        <taxon>Microbacteriaceae</taxon>
        <taxon>Leifsonia</taxon>
    </lineage>
</organism>
<evidence type="ECO:0000313" key="8">
    <source>
        <dbReference type="Proteomes" id="UP001174210"/>
    </source>
</evidence>
<dbReference type="SUPFAM" id="SSF51679">
    <property type="entry name" value="Bacterial luciferase-like"/>
    <property type="match status" value="1"/>
</dbReference>
<keyword evidence="4 7" id="KW-0503">Monooxygenase</keyword>
<reference evidence="7" key="1">
    <citation type="submission" date="2023-03" db="EMBL/GenBank/DDBJ databases">
        <title>MT1 and MT2 Draft Genomes of Novel Species.</title>
        <authorList>
            <person name="Venkateswaran K."/>
        </authorList>
    </citation>
    <scope>NUCLEOTIDE SEQUENCE</scope>
    <source>
        <strain evidence="7">F6_8S_P_1A</strain>
    </source>
</reference>
<dbReference type="Proteomes" id="UP001174210">
    <property type="component" value="Unassembled WGS sequence"/>
</dbReference>
<dbReference type="GO" id="GO:0004497">
    <property type="term" value="F:monooxygenase activity"/>
    <property type="evidence" value="ECO:0007669"/>
    <property type="project" value="UniProtKB-KW"/>
</dbReference>
<keyword evidence="2" id="KW-0288">FMN</keyword>
<evidence type="ECO:0000313" key="7">
    <source>
        <dbReference type="EMBL" id="MDN4598814.1"/>
    </source>
</evidence>
<evidence type="ECO:0000256" key="1">
    <source>
        <dbReference type="ARBA" id="ARBA00022630"/>
    </source>
</evidence>
<dbReference type="InterPro" id="IPR011251">
    <property type="entry name" value="Luciferase-like_dom"/>
</dbReference>
<keyword evidence="3 7" id="KW-0560">Oxidoreductase</keyword>
<evidence type="ECO:0000256" key="4">
    <source>
        <dbReference type="ARBA" id="ARBA00023033"/>
    </source>
</evidence>
<dbReference type="PANTHER" id="PTHR30011:SF16">
    <property type="entry name" value="C2H2 FINGER DOMAIN TRANSCRIPTION FACTOR (EUROFUNG)-RELATED"/>
    <property type="match status" value="1"/>
</dbReference>
<sequence>MARLQHFGWFFSRGFGPQGWGHPYWDWGYDWTKPDLYQQSARELEQAGLDLVILEDALSLGFPETIDLRVREAYGGPKHDPLILSPYLLDATRHLGVAPTINAGAYPPYVAARQFASLHHLSDHRLGVNVVTDVGSARHLGLPPLSHDAAYDRAEEWLTVIRRLWHSWDDDALVQDPASRHFADGSKIRPFQHEGEYFRLAGPLNAVPFLEGDPAIVSPGGSPRGIAFAGTHSDVQLALAPLDAQSIRDYRLKVREAAVAAGRDPDSIKVLFVFKPEIVPSDEEARRVVEASKHPTDEELYRALAGQSSDLETDLTVLSLDEPFDVSVFGEHVSQGSIKGLFGKQGIRESVTLRELIAPKVVKGRIADRAGFVGTAEQIADFIEEIGEEADNDGFIFSGDLHPVTLHRYLDELVPVLRRRGILRREYGNGGIRANLSDF</sequence>
<evidence type="ECO:0000256" key="3">
    <source>
        <dbReference type="ARBA" id="ARBA00023002"/>
    </source>
</evidence>
<dbReference type="Pfam" id="PF00296">
    <property type="entry name" value="Bac_luciferase"/>
    <property type="match status" value="1"/>
</dbReference>
<protein>
    <submittedName>
        <fullName evidence="7">NtaA/DmoA family FMN-dependent monooxygenase</fullName>
        <ecNumber evidence="7">1.14.-.-</ecNumber>
    </submittedName>
</protein>
<dbReference type="Gene3D" id="3.20.20.30">
    <property type="entry name" value="Luciferase-like domain"/>
    <property type="match status" value="1"/>
</dbReference>
<keyword evidence="1" id="KW-0285">Flavoprotein</keyword>
<dbReference type="InterPro" id="IPR036661">
    <property type="entry name" value="Luciferase-like_sf"/>
</dbReference>
<dbReference type="EC" id="1.14.-.-" evidence="7"/>
<name>A0ABT8J3G4_9MICO</name>
<dbReference type="RefSeq" id="WP_301220164.1">
    <property type="nucleotide sequence ID" value="NZ_JAROCB010000005.1"/>
</dbReference>
<dbReference type="EMBL" id="JAROCB010000005">
    <property type="protein sequence ID" value="MDN4598814.1"/>
    <property type="molecule type" value="Genomic_DNA"/>
</dbReference>
<dbReference type="InterPro" id="IPR016215">
    <property type="entry name" value="NTA_MOA"/>
</dbReference>
<dbReference type="InterPro" id="IPR051260">
    <property type="entry name" value="Diverse_substr_monoxygenases"/>
</dbReference>
<comment type="caution">
    <text evidence="7">The sequence shown here is derived from an EMBL/GenBank/DDBJ whole genome shotgun (WGS) entry which is preliminary data.</text>
</comment>
<dbReference type="NCBIfam" id="TIGR03860">
    <property type="entry name" value="FMN_nitrolo"/>
    <property type="match status" value="1"/>
</dbReference>
<proteinExistence type="inferred from homology"/>
<evidence type="ECO:0000256" key="5">
    <source>
        <dbReference type="ARBA" id="ARBA00033748"/>
    </source>
</evidence>
<evidence type="ECO:0000259" key="6">
    <source>
        <dbReference type="Pfam" id="PF00296"/>
    </source>
</evidence>
<dbReference type="PIRSF" id="PIRSF000337">
    <property type="entry name" value="NTA_MOA"/>
    <property type="match status" value="1"/>
</dbReference>
<keyword evidence="8" id="KW-1185">Reference proteome</keyword>
<dbReference type="PANTHER" id="PTHR30011">
    <property type="entry name" value="ALKANESULFONATE MONOOXYGENASE-RELATED"/>
    <property type="match status" value="1"/>
</dbReference>
<evidence type="ECO:0000256" key="2">
    <source>
        <dbReference type="ARBA" id="ARBA00022643"/>
    </source>
</evidence>
<accession>A0ABT8J3G4</accession>
<gene>
    <name evidence="7" type="ORF">P5G59_16795</name>
</gene>